<feature type="domain" description="Peptidase M16 C-terminal" evidence="8">
    <location>
        <begin position="725"/>
        <end position="887"/>
    </location>
</feature>
<dbReference type="InterPro" id="IPR007863">
    <property type="entry name" value="Peptidase_M16_C"/>
</dbReference>
<evidence type="ECO:0000256" key="4">
    <source>
        <dbReference type="ARBA" id="ARBA00022833"/>
    </source>
</evidence>
<dbReference type="InterPro" id="IPR011765">
    <property type="entry name" value="Pept_M16_N"/>
</dbReference>
<accession>A0ABP3IE56</accession>
<gene>
    <name evidence="9" type="ORF">GCM10009093_27430</name>
</gene>
<protein>
    <submittedName>
        <fullName evidence="9">Insulinase family protein</fullName>
    </submittedName>
</protein>
<feature type="chain" id="PRO_5046452716" evidence="6">
    <location>
        <begin position="30"/>
        <end position="958"/>
    </location>
</feature>
<dbReference type="InterPro" id="IPR050626">
    <property type="entry name" value="Peptidase_M16"/>
</dbReference>
<dbReference type="RefSeq" id="WP_167179432.1">
    <property type="nucleotide sequence ID" value="NZ_BAAAEJ010000010.1"/>
</dbReference>
<dbReference type="Pfam" id="PF00675">
    <property type="entry name" value="Peptidase_M16"/>
    <property type="match status" value="1"/>
</dbReference>
<dbReference type="PANTHER" id="PTHR43690">
    <property type="entry name" value="NARDILYSIN"/>
    <property type="match status" value="1"/>
</dbReference>
<dbReference type="Proteomes" id="UP001500791">
    <property type="component" value="Unassembled WGS sequence"/>
</dbReference>
<name>A0ABP3IE56_9CAUL</name>
<comment type="similarity">
    <text evidence="1">Belongs to the peptidase M16 family.</text>
</comment>
<feature type="domain" description="Peptidase M16 C-terminal" evidence="8">
    <location>
        <begin position="234"/>
        <end position="411"/>
    </location>
</feature>
<keyword evidence="4" id="KW-0862">Zinc</keyword>
<proteinExistence type="inferred from homology"/>
<dbReference type="SUPFAM" id="SSF63411">
    <property type="entry name" value="LuxS/MPP-like metallohydrolase"/>
    <property type="match status" value="4"/>
</dbReference>
<reference evidence="10" key="1">
    <citation type="journal article" date="2019" name="Int. J. Syst. Evol. Microbiol.">
        <title>The Global Catalogue of Microorganisms (GCM) 10K type strain sequencing project: providing services to taxonomists for standard genome sequencing and annotation.</title>
        <authorList>
            <consortium name="The Broad Institute Genomics Platform"/>
            <consortium name="The Broad Institute Genome Sequencing Center for Infectious Disease"/>
            <person name="Wu L."/>
            <person name="Ma J."/>
        </authorList>
    </citation>
    <scope>NUCLEOTIDE SEQUENCE [LARGE SCALE GENOMIC DNA]</scope>
    <source>
        <strain evidence="10">JCM 13476</strain>
    </source>
</reference>
<dbReference type="EMBL" id="BAAAEJ010000010">
    <property type="protein sequence ID" value="GAA0399437.1"/>
    <property type="molecule type" value="Genomic_DNA"/>
</dbReference>
<sequence>MSLSRRLLLPAVSSIALMAGAALPAVALALPVAATQGQQAQPSKPWAQDASDLKADERIRFGTLPNGMRYALMHNATPPGQASFRLRIDAGSLNEDDDQKGLAHFSEHMLFNGTENVPENEMLRILERLGLAFGADTNAFTSFDQTAYMLELPRTDDETVDTSLMIMREQVSRALMEPAAIDAERDVIVGEARMRDTPQLRALKAQIGLLAPGQRLADRLPIGDLDIIRTAPTQRFIDFYRAYYRPERATFIAVGDFDVDAMEAKIKAKFADWTNSHPNGPNPDLGTLAPREAESRIVVEPGVQSSVDLYWTRPADLRPDSVALRREDTVQSLGLAVLNRRLGEISRQDNPPFIGAGGGAGSFFQSLDFATISASFNPGGLARALETIEQEQRRLIQYGVSDAELQREIANIRVRMENAVQAASTQQTPALAMNILGGVNENEVTTSPADNLARFNAAVEGLTPDMVKAELAKAFQGQGPLALVSTPQAIEGGEAEVTRILEASRAKPVEAPAAQAELVWPYTDFGTLGTASGQTAYAALGATVVNFPNGVRLTVKPTDFKDQEILVSVSTGNGQLGLPTDRYSPVAMAGNVFTAGGLGKLTADEVSRVLTGRIYSSGFALTDDAYRLSGSTRPEDLNLQLQVLTAYLTDPGLRPAPFEQIKAILPQVLEQQRATAMGAFGIDGAPLMASGDRRASMPSPEEINAMSITDIRSGVMAGLANGPIDIVIVGDTTLEDATKAVAATLAALPVRSATPAPLAGSDKRTFPSANATPVRITHNGKAEQAFGVVAWPTTDAMGDRRESRLVSLMSEVLSLRVLEEIREKQALSYSPMSTSSASTTFDDYGYALVAAEVDISKLPDFYAAVDKIVASFADTPITADELTRARTPVVERLRRSQAGNAYWLGALSDLAKDPATEQRINGHIAMLEGFTLEEVQNAANTYLRPDKAWKLEVVAANP</sequence>
<evidence type="ECO:0000259" key="8">
    <source>
        <dbReference type="Pfam" id="PF05193"/>
    </source>
</evidence>
<dbReference type="InterPro" id="IPR011249">
    <property type="entry name" value="Metalloenz_LuxS/M16"/>
</dbReference>
<dbReference type="InterPro" id="IPR006311">
    <property type="entry name" value="TAT_signal"/>
</dbReference>
<evidence type="ECO:0000256" key="6">
    <source>
        <dbReference type="SAM" id="SignalP"/>
    </source>
</evidence>
<evidence type="ECO:0000256" key="5">
    <source>
        <dbReference type="ARBA" id="ARBA00023049"/>
    </source>
</evidence>
<evidence type="ECO:0000256" key="1">
    <source>
        <dbReference type="ARBA" id="ARBA00007261"/>
    </source>
</evidence>
<evidence type="ECO:0000313" key="9">
    <source>
        <dbReference type="EMBL" id="GAA0399437.1"/>
    </source>
</evidence>
<dbReference type="PANTHER" id="PTHR43690:SF17">
    <property type="entry name" value="PROTEIN YHJJ"/>
    <property type="match status" value="1"/>
</dbReference>
<keyword evidence="10" id="KW-1185">Reference proteome</keyword>
<keyword evidence="5" id="KW-0482">Metalloprotease</keyword>
<dbReference type="Pfam" id="PF05193">
    <property type="entry name" value="Peptidase_M16_C"/>
    <property type="match status" value="2"/>
</dbReference>
<comment type="caution">
    <text evidence="9">The sequence shown here is derived from an EMBL/GenBank/DDBJ whole genome shotgun (WGS) entry which is preliminary data.</text>
</comment>
<feature type="domain" description="Peptidase M16 N-terminal" evidence="7">
    <location>
        <begin position="73"/>
        <end position="194"/>
    </location>
</feature>
<keyword evidence="2" id="KW-0645">Protease</keyword>
<dbReference type="Gene3D" id="3.30.830.10">
    <property type="entry name" value="Metalloenzyme, LuxS/M16 peptidase-like"/>
    <property type="match status" value="4"/>
</dbReference>
<keyword evidence="6" id="KW-0732">Signal</keyword>
<evidence type="ECO:0000256" key="2">
    <source>
        <dbReference type="ARBA" id="ARBA00022670"/>
    </source>
</evidence>
<feature type="signal peptide" evidence="6">
    <location>
        <begin position="1"/>
        <end position="29"/>
    </location>
</feature>
<evidence type="ECO:0000313" key="10">
    <source>
        <dbReference type="Proteomes" id="UP001500791"/>
    </source>
</evidence>
<evidence type="ECO:0000256" key="3">
    <source>
        <dbReference type="ARBA" id="ARBA00022801"/>
    </source>
</evidence>
<keyword evidence="3" id="KW-0378">Hydrolase</keyword>
<dbReference type="PROSITE" id="PS51318">
    <property type="entry name" value="TAT"/>
    <property type="match status" value="1"/>
</dbReference>
<evidence type="ECO:0000259" key="7">
    <source>
        <dbReference type="Pfam" id="PF00675"/>
    </source>
</evidence>
<organism evidence="9 10">
    <name type="scientific">Brevundimonas terrae</name>
    <dbReference type="NCBI Taxonomy" id="363631"/>
    <lineage>
        <taxon>Bacteria</taxon>
        <taxon>Pseudomonadati</taxon>
        <taxon>Pseudomonadota</taxon>
        <taxon>Alphaproteobacteria</taxon>
        <taxon>Caulobacterales</taxon>
        <taxon>Caulobacteraceae</taxon>
        <taxon>Brevundimonas</taxon>
    </lineage>
</organism>